<dbReference type="PANTHER" id="PTHR11328:SF24">
    <property type="entry name" value="MAJOR FACILITATOR SUPERFAMILY (MFS) PROFILE DOMAIN-CONTAINING PROTEIN"/>
    <property type="match status" value="1"/>
</dbReference>
<dbReference type="EMBL" id="JADEVV010000045">
    <property type="protein sequence ID" value="MBE9254977.1"/>
    <property type="molecule type" value="Genomic_DNA"/>
</dbReference>
<feature type="transmembrane region" description="Helical" evidence="7">
    <location>
        <begin position="116"/>
        <end position="140"/>
    </location>
</feature>
<organism evidence="8 9">
    <name type="scientific">Synechocystis salina LEGE 00031</name>
    <dbReference type="NCBI Taxonomy" id="1828736"/>
    <lineage>
        <taxon>Bacteria</taxon>
        <taxon>Bacillati</taxon>
        <taxon>Cyanobacteriota</taxon>
        <taxon>Cyanophyceae</taxon>
        <taxon>Synechococcales</taxon>
        <taxon>Merismopediaceae</taxon>
        <taxon>Synechocystis</taxon>
    </lineage>
</organism>
<dbReference type="InterPro" id="IPR036259">
    <property type="entry name" value="MFS_trans_sf"/>
</dbReference>
<comment type="caution">
    <text evidence="8">The sequence shown here is derived from an EMBL/GenBank/DDBJ whole genome shotgun (WGS) entry which is preliminary data.</text>
</comment>
<keyword evidence="3" id="KW-1003">Cell membrane</keyword>
<accession>A0ABR9VUE7</accession>
<feature type="transmembrane region" description="Helical" evidence="7">
    <location>
        <begin position="191"/>
        <end position="210"/>
    </location>
</feature>
<feature type="transmembrane region" description="Helical" evidence="7">
    <location>
        <begin position="408"/>
        <end position="429"/>
    </location>
</feature>
<dbReference type="SUPFAM" id="SSF103473">
    <property type="entry name" value="MFS general substrate transporter"/>
    <property type="match status" value="1"/>
</dbReference>
<dbReference type="InterPro" id="IPR018043">
    <property type="entry name" value="Na/Gal_symport_CS"/>
</dbReference>
<feature type="transmembrane region" description="Helical" evidence="7">
    <location>
        <begin position="260"/>
        <end position="279"/>
    </location>
</feature>
<feature type="transmembrane region" description="Helical" evidence="7">
    <location>
        <begin position="84"/>
        <end position="104"/>
    </location>
</feature>
<feature type="transmembrane region" description="Helical" evidence="7">
    <location>
        <begin position="230"/>
        <end position="248"/>
    </location>
</feature>
<evidence type="ECO:0000256" key="4">
    <source>
        <dbReference type="ARBA" id="ARBA00022692"/>
    </source>
</evidence>
<feature type="transmembrane region" description="Helical" evidence="7">
    <location>
        <begin position="317"/>
        <end position="344"/>
    </location>
</feature>
<keyword evidence="4 7" id="KW-0812">Transmembrane</keyword>
<feature type="transmembrane region" description="Helical" evidence="7">
    <location>
        <begin position="44"/>
        <end position="64"/>
    </location>
</feature>
<dbReference type="InterPro" id="IPR039672">
    <property type="entry name" value="MFS_2"/>
</dbReference>
<keyword evidence="6 7" id="KW-0472">Membrane</keyword>
<evidence type="ECO:0000256" key="3">
    <source>
        <dbReference type="ARBA" id="ARBA00022475"/>
    </source>
</evidence>
<dbReference type="RefSeq" id="WP_194020452.1">
    <property type="nucleotide sequence ID" value="NZ_JADEVV010000045.1"/>
</dbReference>
<evidence type="ECO:0000256" key="7">
    <source>
        <dbReference type="SAM" id="Phobius"/>
    </source>
</evidence>
<evidence type="ECO:0000256" key="6">
    <source>
        <dbReference type="ARBA" id="ARBA00023136"/>
    </source>
</evidence>
<evidence type="ECO:0000256" key="5">
    <source>
        <dbReference type="ARBA" id="ARBA00022989"/>
    </source>
</evidence>
<comment type="subcellular location">
    <subcellularLocation>
        <location evidence="1">Cell membrane</location>
        <topology evidence="1">Multi-pass membrane protein</topology>
    </subcellularLocation>
</comment>
<feature type="transmembrane region" description="Helical" evidence="7">
    <location>
        <begin position="494"/>
        <end position="523"/>
    </location>
</feature>
<evidence type="ECO:0000256" key="2">
    <source>
        <dbReference type="ARBA" id="ARBA00022448"/>
    </source>
</evidence>
<feature type="transmembrane region" description="Helical" evidence="7">
    <location>
        <begin position="450"/>
        <end position="474"/>
    </location>
</feature>
<gene>
    <name evidence="8" type="ORF">IQ217_14235</name>
</gene>
<dbReference type="Gene3D" id="1.20.1250.20">
    <property type="entry name" value="MFS general substrate transporter like domains"/>
    <property type="match status" value="2"/>
</dbReference>
<evidence type="ECO:0000313" key="8">
    <source>
        <dbReference type="EMBL" id="MBE9254977.1"/>
    </source>
</evidence>
<reference evidence="8 9" key="1">
    <citation type="submission" date="2020-10" db="EMBL/GenBank/DDBJ databases">
        <authorList>
            <person name="Castelo-Branco R."/>
            <person name="Eusebio N."/>
            <person name="Adriana R."/>
            <person name="Vieira A."/>
            <person name="Brugerolle De Fraissinette N."/>
            <person name="Rezende De Castro R."/>
            <person name="Schneider M.P."/>
            <person name="Vasconcelos V."/>
            <person name="Leao P.N."/>
        </authorList>
    </citation>
    <scope>NUCLEOTIDE SEQUENCE [LARGE SCALE GENOMIC DNA]</scope>
    <source>
        <strain evidence="8 9">LEGE 00031</strain>
    </source>
</reference>
<dbReference type="Pfam" id="PF13347">
    <property type="entry name" value="MFS_2"/>
    <property type="match status" value="2"/>
</dbReference>
<evidence type="ECO:0000313" key="9">
    <source>
        <dbReference type="Proteomes" id="UP000658720"/>
    </source>
</evidence>
<feature type="transmembrane region" description="Helical" evidence="7">
    <location>
        <begin position="160"/>
        <end position="179"/>
    </location>
</feature>
<keyword evidence="2" id="KW-0813">Transport</keyword>
<dbReference type="PANTHER" id="PTHR11328">
    <property type="entry name" value="MAJOR FACILITATOR SUPERFAMILY DOMAIN-CONTAINING PROTEIN"/>
    <property type="match status" value="1"/>
</dbReference>
<name>A0ABR9VUE7_9SYNC</name>
<feature type="transmembrane region" description="Helical" evidence="7">
    <location>
        <begin position="356"/>
        <end position="376"/>
    </location>
</feature>
<keyword evidence="9" id="KW-1185">Reference proteome</keyword>
<dbReference type="Proteomes" id="UP000658720">
    <property type="component" value="Unassembled WGS sequence"/>
</dbReference>
<keyword evidence="5 7" id="KW-1133">Transmembrane helix</keyword>
<feature type="transmembrane region" description="Helical" evidence="7">
    <location>
        <begin position="383"/>
        <end position="402"/>
    </location>
</feature>
<evidence type="ECO:0000256" key="1">
    <source>
        <dbReference type="ARBA" id="ARBA00004651"/>
    </source>
</evidence>
<protein>
    <submittedName>
        <fullName evidence="8">MFS transporter</fullName>
    </submittedName>
</protein>
<dbReference type="CDD" id="cd17332">
    <property type="entry name" value="MFS_MelB_like"/>
    <property type="match status" value="1"/>
</dbReference>
<proteinExistence type="predicted"/>
<dbReference type="PROSITE" id="PS00872">
    <property type="entry name" value="NA_GALACTOSIDE_SYMP"/>
    <property type="match status" value="1"/>
</dbReference>
<sequence>MTQSLSAEKLHFTTKLAYGAGDFGPAITANILVFYLLFFLTDVAGVPAALAGSVLMIGKIFDAINDPIIGLLSDRTRTRWGRRLPWMLAGMIPFALLNSAQWLIPHFSDDRLTNQWGLFIYYVAIAMAFNLCYTTVNLPYTALTPELTQNYNERTRLNSFRFFFSIGGSILSLILYILIAAGLPDRPQAQFAQLGVMISVLSLSALLWSALRLQEKGKDPILSPTLRRRLAPLLMTAGITLIALAIARSFNLLGASGFDYISFFLILLGLIWGGFGFTLRDSAIEDHLRKGDGPSSPENTESLPLFKQLKIAFRNRAFLFVIGIYLCSWLAVQLTASILVYFVVSWMGLSEQQSGTIALAVQGTALVMLFIWQALAQFLDKKVIYFLGSMVWMGAEAGLWLVQPGQVALLYTLAVFAGVGVSVAYLIPWSMIPDVVDLDELNTGKRREGVFYAFMVLLQKVGLALGLFLVGLTLQASGFIARVPGEPIPTQPDSALWAIRFAVAPLPAFFLLGGLILAIFYPITRAVHTDIRRQLQERQQGNNI</sequence>